<comment type="similarity">
    <text evidence="1">Belongs to the LEA type 1 family.</text>
</comment>
<feature type="compositionally biased region" description="Gly residues" evidence="2">
    <location>
        <begin position="81"/>
        <end position="93"/>
    </location>
</feature>
<dbReference type="Pfam" id="PF03760">
    <property type="entry name" value="LEA_1"/>
    <property type="match status" value="1"/>
</dbReference>
<proteinExistence type="inferred from homology"/>
<sequence length="136" mass="14749">MQSGRNAAEAVKESAANVGASAKAGMEKTKATAQEKVDKMRAHDPYEKEMVREKKDERIQEADLDKQQARFEHAAERQAGTGPGTRTGLGTGTGPEPTPTTRPWGADKARGQLSDVVTGLYECGFACFVLLFIFFL</sequence>
<keyword evidence="3" id="KW-0472">Membrane</keyword>
<reference evidence="4" key="1">
    <citation type="submission" date="2023-03" db="UniProtKB">
        <authorList>
            <consortium name="EnsemblPlants"/>
        </authorList>
    </citation>
    <scope>IDENTIFICATION</scope>
</reference>
<dbReference type="Gramene" id="MELO3C009631.2.1">
    <property type="protein sequence ID" value="MELO3C009631.2.1"/>
    <property type="gene ID" value="MELO3C009631.2"/>
</dbReference>
<dbReference type="InterPro" id="IPR005513">
    <property type="entry name" value="LEA_1"/>
</dbReference>
<evidence type="ECO:0000313" key="4">
    <source>
        <dbReference type="EnsemblPlants" id="MELO3C009631.2.1"/>
    </source>
</evidence>
<organism evidence="4">
    <name type="scientific">Cucumis melo</name>
    <name type="common">Muskmelon</name>
    <dbReference type="NCBI Taxonomy" id="3656"/>
    <lineage>
        <taxon>Eukaryota</taxon>
        <taxon>Viridiplantae</taxon>
        <taxon>Streptophyta</taxon>
        <taxon>Embryophyta</taxon>
        <taxon>Tracheophyta</taxon>
        <taxon>Spermatophyta</taxon>
        <taxon>Magnoliopsida</taxon>
        <taxon>eudicotyledons</taxon>
        <taxon>Gunneridae</taxon>
        <taxon>Pentapetalae</taxon>
        <taxon>rosids</taxon>
        <taxon>fabids</taxon>
        <taxon>Cucurbitales</taxon>
        <taxon>Cucurbitaceae</taxon>
        <taxon>Benincaseae</taxon>
        <taxon>Cucumis</taxon>
    </lineage>
</organism>
<dbReference type="EnsemblPlants" id="MELO3C009631.2.1">
    <property type="protein sequence ID" value="MELO3C009631.2.1"/>
    <property type="gene ID" value="MELO3C009631.2"/>
</dbReference>
<feature type="region of interest" description="Disordered" evidence="2">
    <location>
        <begin position="1"/>
        <end position="107"/>
    </location>
</feature>
<accession>A0A9I9CWP3</accession>
<keyword evidence="3" id="KW-0812">Transmembrane</keyword>
<keyword evidence="3" id="KW-1133">Transmembrane helix</keyword>
<evidence type="ECO:0000256" key="1">
    <source>
        <dbReference type="ARBA" id="ARBA00010975"/>
    </source>
</evidence>
<feature type="compositionally biased region" description="Basic and acidic residues" evidence="2">
    <location>
        <begin position="25"/>
        <end position="76"/>
    </location>
</feature>
<feature type="transmembrane region" description="Helical" evidence="3">
    <location>
        <begin position="116"/>
        <end position="135"/>
    </location>
</feature>
<evidence type="ECO:0000256" key="3">
    <source>
        <dbReference type="SAM" id="Phobius"/>
    </source>
</evidence>
<evidence type="ECO:0000256" key="2">
    <source>
        <dbReference type="SAM" id="MobiDB-lite"/>
    </source>
</evidence>
<name>A0A9I9CWP3_CUCME</name>
<dbReference type="PANTHER" id="PTHR33493:SF2">
    <property type="entry name" value="LATE EMBRYOGENESIS ABUNDANT PROTEIN 46"/>
    <property type="match status" value="1"/>
</dbReference>
<dbReference type="PANTHER" id="PTHR33493">
    <property type="entry name" value="LATE EMBRYOGENESIS ABUNDANT PROTEIN 6-RELATED"/>
    <property type="match status" value="1"/>
</dbReference>
<evidence type="ECO:0008006" key="5">
    <source>
        <dbReference type="Google" id="ProtNLM"/>
    </source>
</evidence>
<dbReference type="GO" id="GO:0009793">
    <property type="term" value="P:embryo development ending in seed dormancy"/>
    <property type="evidence" value="ECO:0007669"/>
    <property type="project" value="InterPro"/>
</dbReference>
<protein>
    <recommendedName>
        <fullName evidence="5">18 kDa seed maturation protein</fullName>
    </recommendedName>
</protein>
<dbReference type="AlphaFoldDB" id="A0A9I9CWP3"/>